<feature type="transmembrane region" description="Helical" evidence="1">
    <location>
        <begin position="7"/>
        <end position="22"/>
    </location>
</feature>
<sequence>MDIQRSLYFGFTLNLVLTAQLLRVGYVIVHYLILCKSIGVILSYGYRLNVEQLLLKNANRSWLEADKNLVSVRHSDPVTAKDIMLMSPAFDDEKTISLCIESVLGWAIATEAFVNLAWQNTPSTSGLEEKQFKGTVDKIKYLCKKNEINYGSLKWRDDLVELFKLRDYLVHYKDPITYIGFSFAPKYQRDFSRQNMERYQLSVMSLMEVLGGKLGMDISFLTGEFELFYYSE</sequence>
<dbReference type="Proteomes" id="UP000195719">
    <property type="component" value="Unassembled WGS sequence"/>
</dbReference>
<proteinExistence type="predicted"/>
<dbReference type="AlphaFoldDB" id="A0A1Y6MD79"/>
<name>A0A1Y6MD79_9GAMM</name>
<protein>
    <submittedName>
        <fullName evidence="2">Uncharacterized protein</fullName>
    </submittedName>
</protein>
<dbReference type="EMBL" id="FYAJ01000002">
    <property type="protein sequence ID" value="SMY34484.1"/>
    <property type="molecule type" value="Genomic_DNA"/>
</dbReference>
<evidence type="ECO:0000313" key="3">
    <source>
        <dbReference type="Proteomes" id="UP000195719"/>
    </source>
</evidence>
<keyword evidence="1" id="KW-0472">Membrane</keyword>
<evidence type="ECO:0000256" key="1">
    <source>
        <dbReference type="SAM" id="Phobius"/>
    </source>
</evidence>
<organism evidence="2 3">
    <name type="scientific">Photobacterium andalusiense</name>
    <dbReference type="NCBI Taxonomy" id="2204296"/>
    <lineage>
        <taxon>Bacteria</taxon>
        <taxon>Pseudomonadati</taxon>
        <taxon>Pseudomonadota</taxon>
        <taxon>Gammaproteobacteria</taxon>
        <taxon>Vibrionales</taxon>
        <taxon>Vibrionaceae</taxon>
        <taxon>Photobacterium</taxon>
    </lineage>
</organism>
<reference evidence="3" key="1">
    <citation type="submission" date="2017-06" db="EMBL/GenBank/DDBJ databases">
        <authorList>
            <person name="Rodrigo-Torres L."/>
            <person name="Arahal R.D."/>
            <person name="Lucena T."/>
        </authorList>
    </citation>
    <scope>NUCLEOTIDE SEQUENCE [LARGE SCALE GENOMIC DNA]</scope>
    <source>
        <strain evidence="3">CECT 9192</strain>
    </source>
</reference>
<gene>
    <name evidence="2" type="ORF">PAND9192_01351</name>
</gene>
<dbReference type="RefSeq" id="WP_087853107.1">
    <property type="nucleotide sequence ID" value="NZ_FYAJ01000002.1"/>
</dbReference>
<keyword evidence="1" id="KW-0812">Transmembrane</keyword>
<evidence type="ECO:0000313" key="2">
    <source>
        <dbReference type="EMBL" id="SMY34484.1"/>
    </source>
</evidence>
<keyword evidence="1" id="KW-1133">Transmembrane helix</keyword>
<keyword evidence="3" id="KW-1185">Reference proteome</keyword>
<accession>A0A1Y6MD79</accession>